<dbReference type="Proteomes" id="UP001241848">
    <property type="component" value="Unassembled WGS sequence"/>
</dbReference>
<dbReference type="InterPro" id="IPR036390">
    <property type="entry name" value="WH_DNA-bd_sf"/>
</dbReference>
<dbReference type="InterPro" id="IPR028978">
    <property type="entry name" value="Chorismate_lyase_/UTRA_dom_sf"/>
</dbReference>
<keyword evidence="1" id="KW-0805">Transcription regulation</keyword>
<dbReference type="PANTHER" id="PTHR44846:SF17">
    <property type="entry name" value="GNTR-FAMILY TRANSCRIPTIONAL REGULATOR"/>
    <property type="match status" value="1"/>
</dbReference>
<dbReference type="SMART" id="SM00345">
    <property type="entry name" value="HTH_GNTR"/>
    <property type="match status" value="1"/>
</dbReference>
<evidence type="ECO:0000313" key="5">
    <source>
        <dbReference type="EMBL" id="MDP4098131.1"/>
    </source>
</evidence>
<evidence type="ECO:0000256" key="2">
    <source>
        <dbReference type="ARBA" id="ARBA00023125"/>
    </source>
</evidence>
<dbReference type="InterPro" id="IPR036388">
    <property type="entry name" value="WH-like_DNA-bd_sf"/>
</dbReference>
<protein>
    <submittedName>
        <fullName evidence="5">GntR family transcriptional regulator</fullName>
    </submittedName>
</protein>
<dbReference type="Gene3D" id="1.10.10.10">
    <property type="entry name" value="Winged helix-like DNA-binding domain superfamily/Winged helix DNA-binding domain"/>
    <property type="match status" value="1"/>
</dbReference>
<comment type="caution">
    <text evidence="5">The sequence shown here is derived from an EMBL/GenBank/DDBJ whole genome shotgun (WGS) entry which is preliminary data.</text>
</comment>
<dbReference type="CDD" id="cd07377">
    <property type="entry name" value="WHTH_GntR"/>
    <property type="match status" value="1"/>
</dbReference>
<dbReference type="PROSITE" id="PS50949">
    <property type="entry name" value="HTH_GNTR"/>
    <property type="match status" value="1"/>
</dbReference>
<gene>
    <name evidence="5" type="ORF">OIN60_15335</name>
</gene>
<evidence type="ECO:0000313" key="6">
    <source>
        <dbReference type="Proteomes" id="UP001241848"/>
    </source>
</evidence>
<dbReference type="SUPFAM" id="SSF46785">
    <property type="entry name" value="Winged helix' DNA-binding domain"/>
    <property type="match status" value="1"/>
</dbReference>
<dbReference type="SMART" id="SM00866">
    <property type="entry name" value="UTRA"/>
    <property type="match status" value="1"/>
</dbReference>
<dbReference type="RefSeq" id="WP_305755754.1">
    <property type="nucleotide sequence ID" value="NZ_JAPCKK010000018.1"/>
</dbReference>
<evidence type="ECO:0000256" key="3">
    <source>
        <dbReference type="ARBA" id="ARBA00023163"/>
    </source>
</evidence>
<evidence type="ECO:0000259" key="4">
    <source>
        <dbReference type="PROSITE" id="PS50949"/>
    </source>
</evidence>
<dbReference type="InterPro" id="IPR011663">
    <property type="entry name" value="UTRA"/>
</dbReference>
<keyword evidence="6" id="KW-1185">Reference proteome</keyword>
<feature type="domain" description="HTH gntR-type" evidence="4">
    <location>
        <begin position="2"/>
        <end position="70"/>
    </location>
</feature>
<dbReference type="InterPro" id="IPR050679">
    <property type="entry name" value="Bact_HTH_transcr_reg"/>
</dbReference>
<dbReference type="PANTHER" id="PTHR44846">
    <property type="entry name" value="MANNOSYL-D-GLYCERATE TRANSPORT/METABOLISM SYSTEM REPRESSOR MNGR-RELATED"/>
    <property type="match status" value="1"/>
</dbReference>
<accession>A0ABT9FTT5</accession>
<keyword evidence="3" id="KW-0804">Transcription</keyword>
<proteinExistence type="predicted"/>
<dbReference type="InterPro" id="IPR000524">
    <property type="entry name" value="Tscrpt_reg_HTH_GntR"/>
</dbReference>
<dbReference type="Gene3D" id="3.40.1410.10">
    <property type="entry name" value="Chorismate lyase-like"/>
    <property type="match status" value="1"/>
</dbReference>
<dbReference type="Pfam" id="PF00392">
    <property type="entry name" value="GntR"/>
    <property type="match status" value="1"/>
</dbReference>
<dbReference type="Pfam" id="PF07702">
    <property type="entry name" value="UTRA"/>
    <property type="match status" value="1"/>
</dbReference>
<keyword evidence="2" id="KW-0238">DNA-binding</keyword>
<evidence type="ECO:0000256" key="1">
    <source>
        <dbReference type="ARBA" id="ARBA00023015"/>
    </source>
</evidence>
<reference evidence="5 6" key="1">
    <citation type="submission" date="2022-10" db="EMBL/GenBank/DDBJ databases">
        <title>Paenibacillus description and whole genome data of maize root bacterial community.</title>
        <authorList>
            <person name="Marton D."/>
            <person name="Farkas M."/>
            <person name="Cserhati M."/>
        </authorList>
    </citation>
    <scope>NUCLEOTIDE SEQUENCE [LARGE SCALE GENOMIC DNA]</scope>
    <source>
        <strain evidence="5 6">P96</strain>
    </source>
</reference>
<dbReference type="EMBL" id="JAPCKK010000018">
    <property type="protein sequence ID" value="MDP4098131.1"/>
    <property type="molecule type" value="Genomic_DNA"/>
</dbReference>
<name>A0ABT9FTT5_9BACL</name>
<sequence length="238" mass="27061">MASKQEKIKQRIEDYIRDSGIGQGEKLPPETVLAQAFQVSRTTVRGAIQRLESEGKLLVKHGSGTFITRPLPAIPSSLDRLYSIGDMIRSAGLQEDEQLEYIKRLDSCPHDIAEPMELRRQDPVIVLERTRTANGEAVAHSINYMPEQIAEAILVDGSFAGSLFQNLEYKAGVRIVGAYSEITVPSRTDLHARRLITSPQSAVLLFKQLHYDELNRQVLYSFDYVRSDIFQFWIRRNR</sequence>
<organism evidence="5 6">
    <name type="scientific">Paenibacillus zeirhizosphaerae</name>
    <dbReference type="NCBI Taxonomy" id="2987519"/>
    <lineage>
        <taxon>Bacteria</taxon>
        <taxon>Bacillati</taxon>
        <taxon>Bacillota</taxon>
        <taxon>Bacilli</taxon>
        <taxon>Bacillales</taxon>
        <taxon>Paenibacillaceae</taxon>
        <taxon>Paenibacillus</taxon>
    </lineage>
</organism>
<dbReference type="PRINTS" id="PR00035">
    <property type="entry name" value="HTHGNTR"/>
</dbReference>
<dbReference type="SUPFAM" id="SSF64288">
    <property type="entry name" value="Chorismate lyase-like"/>
    <property type="match status" value="1"/>
</dbReference>